<accession>A0A162EZJ7</accession>
<reference evidence="2 3" key="1">
    <citation type="submission" date="2016-03" db="EMBL/GenBank/DDBJ databases">
        <title>EvidentialGene: Evidence-directed Construction of Genes on Genomes.</title>
        <authorList>
            <person name="Gilbert D.G."/>
            <person name="Choi J.-H."/>
            <person name="Mockaitis K."/>
            <person name="Colbourne J."/>
            <person name="Pfrender M."/>
        </authorList>
    </citation>
    <scope>NUCLEOTIDE SEQUENCE [LARGE SCALE GENOMIC DNA]</scope>
    <source>
        <strain evidence="2 3">Xinb3</strain>
        <tissue evidence="2">Complete organism</tissue>
    </source>
</reference>
<feature type="non-terminal residue" evidence="2">
    <location>
        <position position="76"/>
    </location>
</feature>
<keyword evidence="3" id="KW-1185">Reference proteome</keyword>
<keyword evidence="1" id="KW-0472">Membrane</keyword>
<proteinExistence type="predicted"/>
<feature type="transmembrane region" description="Helical" evidence="1">
    <location>
        <begin position="12"/>
        <end position="29"/>
    </location>
</feature>
<dbReference type="AlphaFoldDB" id="A0A162EZJ7"/>
<keyword evidence="1" id="KW-0812">Transmembrane</keyword>
<sequence>SALNLNVNPTNKSTLILFLMDLTILVNAGRNCFWQNWITAISMLAVPFVSCRLYMCSVSSESNSLKLVHSSSSMCT</sequence>
<dbReference type="Proteomes" id="UP000076858">
    <property type="component" value="Unassembled WGS sequence"/>
</dbReference>
<evidence type="ECO:0000313" key="3">
    <source>
        <dbReference type="Proteomes" id="UP000076858"/>
    </source>
</evidence>
<evidence type="ECO:0000313" key="2">
    <source>
        <dbReference type="EMBL" id="KZR99242.1"/>
    </source>
</evidence>
<keyword evidence="1" id="KW-1133">Transmembrane helix</keyword>
<gene>
    <name evidence="2" type="ORF">APZ42_004966</name>
</gene>
<protein>
    <submittedName>
        <fullName evidence="2">Uncharacterized protein</fullName>
    </submittedName>
</protein>
<dbReference type="EMBL" id="LRGB01014255">
    <property type="protein sequence ID" value="KZR99242.1"/>
    <property type="molecule type" value="Genomic_DNA"/>
</dbReference>
<evidence type="ECO:0000256" key="1">
    <source>
        <dbReference type="SAM" id="Phobius"/>
    </source>
</evidence>
<name>A0A162EZJ7_9CRUS</name>
<comment type="caution">
    <text evidence="2">The sequence shown here is derived from an EMBL/GenBank/DDBJ whole genome shotgun (WGS) entry which is preliminary data.</text>
</comment>
<feature type="non-terminal residue" evidence="2">
    <location>
        <position position="1"/>
    </location>
</feature>
<organism evidence="2 3">
    <name type="scientific">Daphnia magna</name>
    <dbReference type="NCBI Taxonomy" id="35525"/>
    <lineage>
        <taxon>Eukaryota</taxon>
        <taxon>Metazoa</taxon>
        <taxon>Ecdysozoa</taxon>
        <taxon>Arthropoda</taxon>
        <taxon>Crustacea</taxon>
        <taxon>Branchiopoda</taxon>
        <taxon>Diplostraca</taxon>
        <taxon>Cladocera</taxon>
        <taxon>Anomopoda</taxon>
        <taxon>Daphniidae</taxon>
        <taxon>Daphnia</taxon>
    </lineage>
</organism>